<keyword evidence="2" id="KW-0805">Transcription regulation</keyword>
<accession>A0A2G9ZKV1</accession>
<feature type="domain" description="RNA polymerase sigma-70 region 2" evidence="6">
    <location>
        <begin position="27"/>
        <end position="95"/>
    </location>
</feature>
<dbReference type="InterPro" id="IPR014284">
    <property type="entry name" value="RNA_pol_sigma-70_dom"/>
</dbReference>
<dbReference type="Gene3D" id="1.10.1740.10">
    <property type="match status" value="1"/>
</dbReference>
<dbReference type="EMBL" id="PCSD01000065">
    <property type="protein sequence ID" value="PIP33731.1"/>
    <property type="molecule type" value="Genomic_DNA"/>
</dbReference>
<dbReference type="NCBIfam" id="TIGR02937">
    <property type="entry name" value="sigma70-ECF"/>
    <property type="match status" value="1"/>
</dbReference>
<dbReference type="InterPro" id="IPR013324">
    <property type="entry name" value="RNA_pol_sigma_r3/r4-like"/>
</dbReference>
<organism evidence="8 9">
    <name type="scientific">Candidatus Falkowbacteria bacterium CG23_combo_of_CG06-09_8_20_14_all_49_15</name>
    <dbReference type="NCBI Taxonomy" id="1974572"/>
    <lineage>
        <taxon>Bacteria</taxon>
        <taxon>Candidatus Falkowiibacteriota</taxon>
    </lineage>
</organism>
<dbReference type="InterPro" id="IPR036388">
    <property type="entry name" value="WH-like_DNA-bd_sf"/>
</dbReference>
<sequence length="186" mass="22213">MPKKNIFSESLIFQKLKYKDKQAFGELYDHYVDDIYRFIFFRVNSKEDAEDLTSAVFLKTWNYFLENFHSEYNSLKPLIFKIARNAVIDHYRQARVKNNQPLEQIRPEELLDEQQDLDRKIDEGFQSDQIVKKISLLKEEFREILILKYINDFSVKEISAIIDKPPGTVRVQIFRALKALKEIMPN</sequence>
<evidence type="ECO:0000256" key="1">
    <source>
        <dbReference type="ARBA" id="ARBA00010641"/>
    </source>
</evidence>
<evidence type="ECO:0000256" key="5">
    <source>
        <dbReference type="ARBA" id="ARBA00023163"/>
    </source>
</evidence>
<name>A0A2G9ZKV1_9BACT</name>
<dbReference type="InterPro" id="IPR007627">
    <property type="entry name" value="RNA_pol_sigma70_r2"/>
</dbReference>
<dbReference type="SUPFAM" id="SSF88659">
    <property type="entry name" value="Sigma3 and sigma4 domains of RNA polymerase sigma factors"/>
    <property type="match status" value="1"/>
</dbReference>
<dbReference type="InterPro" id="IPR013249">
    <property type="entry name" value="RNA_pol_sigma70_r4_t2"/>
</dbReference>
<evidence type="ECO:0000259" key="6">
    <source>
        <dbReference type="Pfam" id="PF04542"/>
    </source>
</evidence>
<dbReference type="GO" id="GO:0003677">
    <property type="term" value="F:DNA binding"/>
    <property type="evidence" value="ECO:0007669"/>
    <property type="project" value="UniProtKB-KW"/>
</dbReference>
<keyword evidence="5" id="KW-0804">Transcription</keyword>
<dbReference type="CDD" id="cd06171">
    <property type="entry name" value="Sigma70_r4"/>
    <property type="match status" value="1"/>
</dbReference>
<dbReference type="Pfam" id="PF04542">
    <property type="entry name" value="Sigma70_r2"/>
    <property type="match status" value="1"/>
</dbReference>
<dbReference type="Gene3D" id="1.10.10.10">
    <property type="entry name" value="Winged helix-like DNA-binding domain superfamily/Winged helix DNA-binding domain"/>
    <property type="match status" value="1"/>
</dbReference>
<dbReference type="PANTHER" id="PTHR43133:SF52">
    <property type="entry name" value="ECF RNA POLYMERASE SIGMA FACTOR SIGL"/>
    <property type="match status" value="1"/>
</dbReference>
<keyword evidence="3" id="KW-0731">Sigma factor</keyword>
<feature type="domain" description="RNA polymerase sigma factor 70 region 4 type 2" evidence="7">
    <location>
        <begin position="129"/>
        <end position="180"/>
    </location>
</feature>
<keyword evidence="4" id="KW-0238">DNA-binding</keyword>
<gene>
    <name evidence="8" type="ORF">COX22_02765</name>
</gene>
<dbReference type="AlphaFoldDB" id="A0A2G9ZKV1"/>
<comment type="caution">
    <text evidence="8">The sequence shown here is derived from an EMBL/GenBank/DDBJ whole genome shotgun (WGS) entry which is preliminary data.</text>
</comment>
<dbReference type="InterPro" id="IPR039425">
    <property type="entry name" value="RNA_pol_sigma-70-like"/>
</dbReference>
<evidence type="ECO:0000256" key="3">
    <source>
        <dbReference type="ARBA" id="ARBA00023082"/>
    </source>
</evidence>
<dbReference type="SUPFAM" id="SSF88946">
    <property type="entry name" value="Sigma2 domain of RNA polymerase sigma factors"/>
    <property type="match status" value="1"/>
</dbReference>
<dbReference type="Pfam" id="PF08281">
    <property type="entry name" value="Sigma70_r4_2"/>
    <property type="match status" value="1"/>
</dbReference>
<evidence type="ECO:0000256" key="4">
    <source>
        <dbReference type="ARBA" id="ARBA00023125"/>
    </source>
</evidence>
<comment type="similarity">
    <text evidence="1">Belongs to the sigma-70 factor family. ECF subfamily.</text>
</comment>
<dbReference type="Proteomes" id="UP000230729">
    <property type="component" value="Unassembled WGS sequence"/>
</dbReference>
<proteinExistence type="inferred from homology"/>
<reference evidence="8 9" key="1">
    <citation type="submission" date="2017-09" db="EMBL/GenBank/DDBJ databases">
        <title>Depth-based differentiation of microbial function through sediment-hosted aquifers and enrichment of novel symbionts in the deep terrestrial subsurface.</title>
        <authorList>
            <person name="Probst A.J."/>
            <person name="Ladd B."/>
            <person name="Jarett J.K."/>
            <person name="Geller-Mcgrath D.E."/>
            <person name="Sieber C.M."/>
            <person name="Emerson J.B."/>
            <person name="Anantharaman K."/>
            <person name="Thomas B.C."/>
            <person name="Malmstrom R."/>
            <person name="Stieglmeier M."/>
            <person name="Klingl A."/>
            <person name="Woyke T."/>
            <person name="Ryan C.M."/>
            <person name="Banfield J.F."/>
        </authorList>
    </citation>
    <scope>NUCLEOTIDE SEQUENCE [LARGE SCALE GENOMIC DNA]</scope>
    <source>
        <strain evidence="8">CG23_combo_of_CG06-09_8_20_14_all_49_15</strain>
    </source>
</reference>
<dbReference type="GO" id="GO:0006352">
    <property type="term" value="P:DNA-templated transcription initiation"/>
    <property type="evidence" value="ECO:0007669"/>
    <property type="project" value="InterPro"/>
</dbReference>
<evidence type="ECO:0000313" key="9">
    <source>
        <dbReference type="Proteomes" id="UP000230729"/>
    </source>
</evidence>
<evidence type="ECO:0000256" key="2">
    <source>
        <dbReference type="ARBA" id="ARBA00023015"/>
    </source>
</evidence>
<evidence type="ECO:0000313" key="8">
    <source>
        <dbReference type="EMBL" id="PIP33731.1"/>
    </source>
</evidence>
<evidence type="ECO:0000259" key="7">
    <source>
        <dbReference type="Pfam" id="PF08281"/>
    </source>
</evidence>
<protein>
    <submittedName>
        <fullName evidence="8">Uncharacterized protein</fullName>
    </submittedName>
</protein>
<dbReference type="PANTHER" id="PTHR43133">
    <property type="entry name" value="RNA POLYMERASE ECF-TYPE SIGMA FACTO"/>
    <property type="match status" value="1"/>
</dbReference>
<dbReference type="InterPro" id="IPR013325">
    <property type="entry name" value="RNA_pol_sigma_r2"/>
</dbReference>
<dbReference type="GO" id="GO:0016987">
    <property type="term" value="F:sigma factor activity"/>
    <property type="evidence" value="ECO:0007669"/>
    <property type="project" value="UniProtKB-KW"/>
</dbReference>